<gene>
    <name evidence="1" type="ORF">NUW58_g9957</name>
</gene>
<organism evidence="1 2">
    <name type="scientific">Xylaria curta</name>
    <dbReference type="NCBI Taxonomy" id="42375"/>
    <lineage>
        <taxon>Eukaryota</taxon>
        <taxon>Fungi</taxon>
        <taxon>Dikarya</taxon>
        <taxon>Ascomycota</taxon>
        <taxon>Pezizomycotina</taxon>
        <taxon>Sordariomycetes</taxon>
        <taxon>Xylariomycetidae</taxon>
        <taxon>Xylariales</taxon>
        <taxon>Xylariaceae</taxon>
        <taxon>Xylaria</taxon>
    </lineage>
</organism>
<dbReference type="EMBL" id="JAPDGR010003970">
    <property type="protein sequence ID" value="KAJ2969569.1"/>
    <property type="molecule type" value="Genomic_DNA"/>
</dbReference>
<evidence type="ECO:0000313" key="2">
    <source>
        <dbReference type="Proteomes" id="UP001143856"/>
    </source>
</evidence>
<dbReference type="Proteomes" id="UP001143856">
    <property type="component" value="Unassembled WGS sequence"/>
</dbReference>
<proteinExistence type="predicted"/>
<comment type="caution">
    <text evidence="1">The sequence shown here is derived from an EMBL/GenBank/DDBJ whole genome shotgun (WGS) entry which is preliminary data.</text>
</comment>
<sequence>MAGTPPSTQQTHRRLLDGQLNAALLEFAPRYMKTHLEHLAHECDQRLERELLPRLRAVLREIDQERDAFEEQKRDVVGNLRDHLNLLRFGAAAVDEAVSQLDTVAPRYLALLPTASSLTPPSTAPLPTPSTVAPPDGAHCLPNASTDGQTAAPSIPMPGTSNCAAQDSMPQAEPRTPLTKPPSLENQPHSRITTESSAVASRPKRSQVDRRIDGEASPKRQRTASEKAPEAVQSQIDRRVAFPNLMTGGFFTEPPLLYNRALKHFRKHEEVTTSGEELTNEFVFDRFASQVGDEMASKYWIKEHLGEMPHTFVPTTFSGDTSRADDYEDMARKHQEIEDAFSPPFLKLRESPRSRQSDRETDYEKPRRARRNVPRPDYAEMVANKEFWNSIEVETEAVNTARPTASHKRRVTKPGVSSAAKAAESKKPFGYMSEPWPRRSAPR</sequence>
<name>A0ACC1MRW8_9PEZI</name>
<evidence type="ECO:0000313" key="1">
    <source>
        <dbReference type="EMBL" id="KAJ2969569.1"/>
    </source>
</evidence>
<reference evidence="1" key="1">
    <citation type="submission" date="2022-10" db="EMBL/GenBank/DDBJ databases">
        <title>Genome Sequence of Xylaria curta.</title>
        <authorList>
            <person name="Buettner E."/>
        </authorList>
    </citation>
    <scope>NUCLEOTIDE SEQUENCE</scope>
    <source>
        <strain evidence="1">Babe10</strain>
    </source>
</reference>
<protein>
    <submittedName>
        <fullName evidence="1">Uncharacterized protein</fullName>
    </submittedName>
</protein>
<keyword evidence="2" id="KW-1185">Reference proteome</keyword>
<accession>A0ACC1MRW8</accession>